<dbReference type="SUPFAM" id="SSF58104">
    <property type="entry name" value="Methyl-accepting chemotaxis protein (MCP) signaling domain"/>
    <property type="match status" value="1"/>
</dbReference>
<dbReference type="Proteomes" id="UP001388366">
    <property type="component" value="Unassembled WGS sequence"/>
</dbReference>
<feature type="domain" description="HAMP" evidence="7">
    <location>
        <begin position="437"/>
        <end position="489"/>
    </location>
</feature>
<keyword evidence="1" id="KW-0145">Chemotaxis</keyword>
<evidence type="ECO:0000256" key="2">
    <source>
        <dbReference type="ARBA" id="ARBA00029447"/>
    </source>
</evidence>
<sequence>MEYVIMNSIKSKLMLTVIGAFIAIVFGALFALSVVKGVAKDLDDLINQELQSRQQVSQVLIEFKSQVQEWKNILIRGFDEPQYDKYLTRFKAREKDIVRLTDSLINTSHLPAAMIKQLQTFKSEHAKLGKQYMIGLEQFQQADFNTQAGDRAVKGIDRASAMLLEELNNSIDELVSEKTEQLIIKKEKFITQSTIALIVLAFFIIVIMTIYVQKLIISPILSASHIAEQIAKGNFSNTILVSSHDEIGKLLINLNTMQSNLDDMQCDLKLKVEQQREQAQENGRIKQALDNATSPVMLATKSGQIIYANQQCHALFTTYEDIIGYKDVLEVATIDKLFINQTQLSTLQQAHSEQVCCEVTFAHIVFNIIANPVIDESGKTSGIVYELTDLTQQRQAESHIDSIIKAAVAGKLGSRLSTVGYTGFMLTLADGINQMLDAIVSPIHQTRDYLNQIAKGDIPTVITGQYNGEFLEIKQSLETSTKAIIQLIDDTNMLVAAASHGQLSKRAEETHHQGDFKKIIHGFNSTLDSIIEPVQLTTKYLDSISIGVLPTDLSTNYRGDFLQIKHSLATSIEAIHNMVQDSTQLANAASLGDIDCRAEESKHSGEFLVIVKGINRTLDAISAPLNECIAVMHAVSEGNLTKQVQGNYEGQFELLKQSVNISVSNLSQMVSLITATADTITNSSHNIRSGMSDLNIHTESQAASIEETTSSMSEITETVQINTQNAHKANELAVLTDSQAQQGGKLVTSTVDAMQEISKSSAEISNIIEVINEIAFQTNLLALNAAVEAARAGEKGRGFAVVAAEVRHLAQRSADASKNIAILLNDSSDKVRHGMELASQSGKTLVSIVASIKDLATLMHDIATASSEQSSGIAQINSAVKQMDSIIQMNSGLVDNANASSNSLSQDAEELKKLMYQFTV</sequence>
<protein>
    <submittedName>
        <fullName evidence="8">Methyl-accepting chemotaxis protein</fullName>
    </submittedName>
</protein>
<name>A0ABU9U1F7_9GAMM</name>
<dbReference type="InterPro" id="IPR003660">
    <property type="entry name" value="HAMP_dom"/>
</dbReference>
<organism evidence="8 9">
    <name type="scientific">Pseudoalteromonas neustonica</name>
    <dbReference type="NCBI Taxonomy" id="1840331"/>
    <lineage>
        <taxon>Bacteria</taxon>
        <taxon>Pseudomonadati</taxon>
        <taxon>Pseudomonadota</taxon>
        <taxon>Gammaproteobacteria</taxon>
        <taxon>Alteromonadales</taxon>
        <taxon>Pseudoalteromonadaceae</taxon>
        <taxon>Pseudoalteromonas</taxon>
    </lineage>
</organism>
<dbReference type="CDD" id="cd06225">
    <property type="entry name" value="HAMP"/>
    <property type="match status" value="1"/>
</dbReference>
<evidence type="ECO:0000256" key="1">
    <source>
        <dbReference type="ARBA" id="ARBA00022500"/>
    </source>
</evidence>
<feature type="transmembrane region" description="Helical" evidence="4">
    <location>
        <begin position="194"/>
        <end position="212"/>
    </location>
</feature>
<keyword evidence="4" id="KW-0472">Membrane</keyword>
<dbReference type="InterPro" id="IPR000727">
    <property type="entry name" value="T_SNARE_dom"/>
</dbReference>
<dbReference type="PROSITE" id="PS50885">
    <property type="entry name" value="HAMP"/>
    <property type="match status" value="3"/>
</dbReference>
<dbReference type="EMBL" id="JBBMQU010000013">
    <property type="protein sequence ID" value="MEM5550869.1"/>
    <property type="molecule type" value="Genomic_DNA"/>
</dbReference>
<keyword evidence="9" id="KW-1185">Reference proteome</keyword>
<comment type="caution">
    <text evidence="8">The sequence shown here is derived from an EMBL/GenBank/DDBJ whole genome shotgun (WGS) entry which is preliminary data.</text>
</comment>
<dbReference type="CDD" id="cd11386">
    <property type="entry name" value="MCP_signal"/>
    <property type="match status" value="1"/>
</dbReference>
<dbReference type="PROSITE" id="PS50111">
    <property type="entry name" value="CHEMOTAXIS_TRANSDUC_2"/>
    <property type="match status" value="1"/>
</dbReference>
<dbReference type="InterPro" id="IPR004089">
    <property type="entry name" value="MCPsignal_dom"/>
</dbReference>
<reference evidence="8 9" key="1">
    <citation type="submission" date="2024-03" db="EMBL/GenBank/DDBJ databases">
        <title>Community enrichment and isolation of bacterial strains for fucoidan degradation.</title>
        <authorList>
            <person name="Sichert A."/>
        </authorList>
    </citation>
    <scope>NUCLEOTIDE SEQUENCE [LARGE SCALE GENOMIC DNA]</scope>
    <source>
        <strain evidence="8 9">AS81</strain>
    </source>
</reference>
<dbReference type="InterPro" id="IPR051310">
    <property type="entry name" value="MCP_chemotaxis"/>
</dbReference>
<dbReference type="SUPFAM" id="SSF158472">
    <property type="entry name" value="HAMP domain-like"/>
    <property type="match status" value="1"/>
</dbReference>
<dbReference type="Gene3D" id="1.20.120.1530">
    <property type="match status" value="1"/>
</dbReference>
<dbReference type="InterPro" id="IPR035965">
    <property type="entry name" value="PAS-like_dom_sf"/>
</dbReference>
<evidence type="ECO:0000313" key="8">
    <source>
        <dbReference type="EMBL" id="MEM5550869.1"/>
    </source>
</evidence>
<feature type="transmembrane region" description="Helical" evidence="4">
    <location>
        <begin position="13"/>
        <end position="35"/>
    </location>
</feature>
<dbReference type="SMART" id="SM00304">
    <property type="entry name" value="HAMP"/>
    <property type="match status" value="4"/>
</dbReference>
<dbReference type="PROSITE" id="PS50192">
    <property type="entry name" value="T_SNARE"/>
    <property type="match status" value="1"/>
</dbReference>
<dbReference type="Pfam" id="PF18947">
    <property type="entry name" value="HAMP_2"/>
    <property type="match status" value="3"/>
</dbReference>
<gene>
    <name evidence="8" type="ORF">WNY63_09020</name>
</gene>
<evidence type="ECO:0000313" key="9">
    <source>
        <dbReference type="Proteomes" id="UP001388366"/>
    </source>
</evidence>
<dbReference type="RefSeq" id="WP_342883782.1">
    <property type="nucleotide sequence ID" value="NZ_JBBMQU010000013.1"/>
</dbReference>
<evidence type="ECO:0000259" key="5">
    <source>
        <dbReference type="PROSITE" id="PS50111"/>
    </source>
</evidence>
<dbReference type="Pfam" id="PF00672">
    <property type="entry name" value="HAMP"/>
    <property type="match status" value="1"/>
</dbReference>
<keyword evidence="4" id="KW-0812">Transmembrane</keyword>
<evidence type="ECO:0000259" key="6">
    <source>
        <dbReference type="PROSITE" id="PS50192"/>
    </source>
</evidence>
<feature type="domain" description="HAMP" evidence="7">
    <location>
        <begin position="619"/>
        <end position="671"/>
    </location>
</feature>
<feature type="domain" description="Methyl-accepting transducer" evidence="5">
    <location>
        <begin position="676"/>
        <end position="905"/>
    </location>
</feature>
<proteinExistence type="inferred from homology"/>
<dbReference type="SMART" id="SM00283">
    <property type="entry name" value="MA"/>
    <property type="match status" value="1"/>
</dbReference>
<keyword evidence="4" id="KW-1133">Transmembrane helix</keyword>
<dbReference type="Gene3D" id="1.10.287.950">
    <property type="entry name" value="Methyl-accepting chemotaxis protein"/>
    <property type="match status" value="1"/>
</dbReference>
<dbReference type="Gene3D" id="3.30.450.20">
    <property type="entry name" value="PAS domain"/>
    <property type="match status" value="1"/>
</dbReference>
<dbReference type="Pfam" id="PF00015">
    <property type="entry name" value="MCPsignal"/>
    <property type="match status" value="1"/>
</dbReference>
<feature type="domain" description="HAMP" evidence="7">
    <location>
        <begin position="214"/>
        <end position="266"/>
    </location>
</feature>
<dbReference type="PANTHER" id="PTHR43531:SF11">
    <property type="entry name" value="METHYL-ACCEPTING CHEMOTAXIS PROTEIN 3"/>
    <property type="match status" value="1"/>
</dbReference>
<dbReference type="PANTHER" id="PTHR43531">
    <property type="entry name" value="PROTEIN ICFG"/>
    <property type="match status" value="1"/>
</dbReference>
<dbReference type="SUPFAM" id="SSF55785">
    <property type="entry name" value="PYP-like sensor domain (PAS domain)"/>
    <property type="match status" value="1"/>
</dbReference>
<accession>A0ABU9U1F7</accession>
<feature type="domain" description="T-SNARE coiled-coil homology" evidence="6">
    <location>
        <begin position="835"/>
        <end position="897"/>
    </location>
</feature>
<evidence type="ECO:0000256" key="4">
    <source>
        <dbReference type="SAM" id="Phobius"/>
    </source>
</evidence>
<keyword evidence="3" id="KW-0807">Transducer</keyword>
<evidence type="ECO:0000256" key="3">
    <source>
        <dbReference type="PROSITE-ProRule" id="PRU00284"/>
    </source>
</evidence>
<comment type="similarity">
    <text evidence="2">Belongs to the methyl-accepting chemotaxis (MCP) protein family.</text>
</comment>
<dbReference type="Gene3D" id="6.10.340.10">
    <property type="match status" value="1"/>
</dbReference>
<evidence type="ECO:0000259" key="7">
    <source>
        <dbReference type="PROSITE" id="PS50885"/>
    </source>
</evidence>